<dbReference type="RefSeq" id="XP_007509322.1">
    <property type="nucleotide sequence ID" value="XM_007509260.1"/>
</dbReference>
<evidence type="ECO:0000256" key="3">
    <source>
        <dbReference type="ARBA" id="ARBA00022771"/>
    </source>
</evidence>
<keyword evidence="2" id="KW-0479">Metal-binding</keyword>
<dbReference type="AlphaFoldDB" id="K8EPA1"/>
<keyword evidence="4" id="KW-0862">Zinc</keyword>
<protein>
    <recommendedName>
        <fullName evidence="7">AN1-type domain-containing protein</fullName>
    </recommendedName>
</protein>
<evidence type="ECO:0000313" key="8">
    <source>
        <dbReference type="EMBL" id="CCO19779.1"/>
    </source>
</evidence>
<evidence type="ECO:0000313" key="9">
    <source>
        <dbReference type="Proteomes" id="UP000198341"/>
    </source>
</evidence>
<accession>K8EPA1</accession>
<dbReference type="KEGG" id="bpg:Bathy14g01840"/>
<evidence type="ECO:0000256" key="4">
    <source>
        <dbReference type="ARBA" id="ARBA00022833"/>
    </source>
</evidence>
<evidence type="ECO:0000259" key="7">
    <source>
        <dbReference type="PROSITE" id="PS51039"/>
    </source>
</evidence>
<dbReference type="OrthoDB" id="428577at2759"/>
<comment type="function">
    <text evidence="1">May be involved in environmental stress response.</text>
</comment>
<sequence>MHEMLRMTFQDFVFQVADFMGKIIIHNYFFFTVTISNCRNPEKMFFCSICYKAEELRIKSIPAPHELKGNSDSIAQDQNEHDDLNAGGNKKPSNPGRCFQCNKKIGISGFKCRCEYTFCASHRQYNKHNCTFDFKSHSREALSKANPAVIADKIEKVKFAIF</sequence>
<dbReference type="GO" id="GO:0008270">
    <property type="term" value="F:zinc ion binding"/>
    <property type="evidence" value="ECO:0007669"/>
    <property type="project" value="UniProtKB-KW"/>
</dbReference>
<feature type="domain" description="AN1-type" evidence="7">
    <location>
        <begin position="92"/>
        <end position="138"/>
    </location>
</feature>
<evidence type="ECO:0000256" key="5">
    <source>
        <dbReference type="PROSITE-ProRule" id="PRU00449"/>
    </source>
</evidence>
<evidence type="ECO:0000256" key="6">
    <source>
        <dbReference type="SAM" id="MobiDB-lite"/>
    </source>
</evidence>
<dbReference type="PROSITE" id="PS51039">
    <property type="entry name" value="ZF_AN1"/>
    <property type="match status" value="1"/>
</dbReference>
<evidence type="ECO:0000256" key="2">
    <source>
        <dbReference type="ARBA" id="ARBA00022723"/>
    </source>
</evidence>
<evidence type="ECO:0000256" key="1">
    <source>
        <dbReference type="ARBA" id="ARBA00003732"/>
    </source>
</evidence>
<dbReference type="GeneID" id="19011893"/>
<name>K8EPA1_9CHLO</name>
<gene>
    <name evidence="8" type="ordered locus">Bathy14g01840</name>
</gene>
<dbReference type="SUPFAM" id="SSF118310">
    <property type="entry name" value="AN1-like Zinc finger"/>
    <property type="match status" value="1"/>
</dbReference>
<dbReference type="InterPro" id="IPR050652">
    <property type="entry name" value="AN1_A20_ZnFinger"/>
</dbReference>
<dbReference type="InterPro" id="IPR000058">
    <property type="entry name" value="Znf_AN1"/>
</dbReference>
<dbReference type="STRING" id="41875.K8EPA1"/>
<dbReference type="PANTHER" id="PTHR10634">
    <property type="entry name" value="AN1-TYPE ZINC FINGER PROTEIN"/>
    <property type="match status" value="1"/>
</dbReference>
<dbReference type="eggNOG" id="KOG3173">
    <property type="taxonomic scope" value="Eukaryota"/>
</dbReference>
<keyword evidence="9" id="KW-1185">Reference proteome</keyword>
<organism evidence="8 9">
    <name type="scientific">Bathycoccus prasinos</name>
    <dbReference type="NCBI Taxonomy" id="41875"/>
    <lineage>
        <taxon>Eukaryota</taxon>
        <taxon>Viridiplantae</taxon>
        <taxon>Chlorophyta</taxon>
        <taxon>Mamiellophyceae</taxon>
        <taxon>Mamiellales</taxon>
        <taxon>Bathycoccaceae</taxon>
        <taxon>Bathycoccus</taxon>
    </lineage>
</organism>
<reference evidence="8 9" key="1">
    <citation type="submission" date="2011-10" db="EMBL/GenBank/DDBJ databases">
        <authorList>
            <person name="Genoscope - CEA"/>
        </authorList>
    </citation>
    <scope>NUCLEOTIDE SEQUENCE [LARGE SCALE GENOMIC DNA]</scope>
    <source>
        <strain evidence="8 9">RCC 1105</strain>
    </source>
</reference>
<dbReference type="InterPro" id="IPR035896">
    <property type="entry name" value="AN1-like_Znf"/>
</dbReference>
<dbReference type="EMBL" id="FO082265">
    <property type="protein sequence ID" value="CCO19779.1"/>
    <property type="molecule type" value="Genomic_DNA"/>
</dbReference>
<dbReference type="Pfam" id="PF01428">
    <property type="entry name" value="zf-AN1"/>
    <property type="match status" value="1"/>
</dbReference>
<keyword evidence="3 5" id="KW-0863">Zinc-finger</keyword>
<dbReference type="Proteomes" id="UP000198341">
    <property type="component" value="Chromosome 14"/>
</dbReference>
<dbReference type="Gene3D" id="4.10.1110.10">
    <property type="entry name" value="AN1-like Zinc finger"/>
    <property type="match status" value="1"/>
</dbReference>
<dbReference type="SMART" id="SM00154">
    <property type="entry name" value="ZnF_AN1"/>
    <property type="match status" value="1"/>
</dbReference>
<feature type="region of interest" description="Disordered" evidence="6">
    <location>
        <begin position="69"/>
        <end position="92"/>
    </location>
</feature>
<proteinExistence type="predicted"/>